<proteinExistence type="predicted"/>
<dbReference type="Gene3D" id="6.10.140.190">
    <property type="match status" value="1"/>
</dbReference>
<evidence type="ECO:0000313" key="3">
    <source>
        <dbReference type="EMBL" id="GAA1190236.1"/>
    </source>
</evidence>
<dbReference type="SUPFAM" id="SSF46785">
    <property type="entry name" value="Winged helix' DNA-binding domain"/>
    <property type="match status" value="1"/>
</dbReference>
<evidence type="ECO:0000259" key="1">
    <source>
        <dbReference type="Pfam" id="PF03551"/>
    </source>
</evidence>
<gene>
    <name evidence="3" type="ORF">GCM10009675_00460</name>
</gene>
<comment type="caution">
    <text evidence="3">The sequence shown here is derived from an EMBL/GenBank/DDBJ whole genome shotgun (WGS) entry which is preliminary data.</text>
</comment>
<name>A0ABN1V1L5_9PSEU</name>
<dbReference type="InterPro" id="IPR005149">
    <property type="entry name" value="Tscrpt_reg_PadR_N"/>
</dbReference>
<dbReference type="EMBL" id="BAAALM010000001">
    <property type="protein sequence ID" value="GAA1190236.1"/>
    <property type="molecule type" value="Genomic_DNA"/>
</dbReference>
<evidence type="ECO:0000313" key="4">
    <source>
        <dbReference type="Proteomes" id="UP001500467"/>
    </source>
</evidence>
<dbReference type="InterPro" id="IPR036390">
    <property type="entry name" value="WH_DNA-bd_sf"/>
</dbReference>
<reference evidence="3 4" key="1">
    <citation type="journal article" date="2019" name="Int. J. Syst. Evol. Microbiol.">
        <title>The Global Catalogue of Microorganisms (GCM) 10K type strain sequencing project: providing services to taxonomists for standard genome sequencing and annotation.</title>
        <authorList>
            <consortium name="The Broad Institute Genomics Platform"/>
            <consortium name="The Broad Institute Genome Sequencing Center for Infectious Disease"/>
            <person name="Wu L."/>
            <person name="Ma J."/>
        </authorList>
    </citation>
    <scope>NUCLEOTIDE SEQUENCE [LARGE SCALE GENOMIC DNA]</scope>
    <source>
        <strain evidence="3 4">JCM 13022</strain>
    </source>
</reference>
<protein>
    <submittedName>
        <fullName evidence="3">PadR family transcriptional regulator</fullName>
    </submittedName>
</protein>
<evidence type="ECO:0000259" key="2">
    <source>
        <dbReference type="Pfam" id="PF10400"/>
    </source>
</evidence>
<dbReference type="Proteomes" id="UP001500467">
    <property type="component" value="Unassembled WGS sequence"/>
</dbReference>
<feature type="domain" description="Transcription regulator PadR C-terminal" evidence="2">
    <location>
        <begin position="131"/>
        <end position="218"/>
    </location>
</feature>
<dbReference type="InterPro" id="IPR018309">
    <property type="entry name" value="Tscrpt_reg_PadR_C"/>
</dbReference>
<dbReference type="Pfam" id="PF03551">
    <property type="entry name" value="PadR"/>
    <property type="match status" value="1"/>
</dbReference>
<sequence>MTGETAGVADITRLVVKDAISQKIDYGAAGRDTDRGGCAMALRHAVLAALLDGEHSGYQLAKSFDVGMANFWHALPQQLYAELTKLEADGLVAGREVVQEARPNKRLFTVTDTGLAELRRFACAPSKPSFIRDDLLVKVAAADAVDAAELIAQLEERATIAGAKVELFDKLMHKMRGELDEADYLARGAQVGPYLTCLRGRRFESENREWCTEAASVLRARAGADVAQ</sequence>
<accession>A0ABN1V1L5</accession>
<dbReference type="PANTHER" id="PTHR43252:SF4">
    <property type="entry name" value="TRANSCRIPTIONAL REGULATORY PROTEIN"/>
    <property type="match status" value="1"/>
</dbReference>
<organism evidence="3 4">
    <name type="scientific">Prauserella alba</name>
    <dbReference type="NCBI Taxonomy" id="176898"/>
    <lineage>
        <taxon>Bacteria</taxon>
        <taxon>Bacillati</taxon>
        <taxon>Actinomycetota</taxon>
        <taxon>Actinomycetes</taxon>
        <taxon>Pseudonocardiales</taxon>
        <taxon>Pseudonocardiaceae</taxon>
        <taxon>Prauserella</taxon>
    </lineage>
</organism>
<dbReference type="Gene3D" id="1.10.10.10">
    <property type="entry name" value="Winged helix-like DNA-binding domain superfamily/Winged helix DNA-binding domain"/>
    <property type="match status" value="1"/>
</dbReference>
<dbReference type="PANTHER" id="PTHR43252">
    <property type="entry name" value="TRANSCRIPTIONAL REGULATOR YQJI"/>
    <property type="match status" value="1"/>
</dbReference>
<keyword evidence="4" id="KW-1185">Reference proteome</keyword>
<dbReference type="Pfam" id="PF10400">
    <property type="entry name" value="Vir_act_alpha_C"/>
    <property type="match status" value="1"/>
</dbReference>
<dbReference type="InterPro" id="IPR036388">
    <property type="entry name" value="WH-like_DNA-bd_sf"/>
</dbReference>
<feature type="domain" description="Transcription regulator PadR N-terminal" evidence="1">
    <location>
        <begin position="46"/>
        <end position="119"/>
    </location>
</feature>